<evidence type="ECO:0000256" key="2">
    <source>
        <dbReference type="SAM" id="SignalP"/>
    </source>
</evidence>
<feature type="chain" id="PRO_5039064427" evidence="2">
    <location>
        <begin position="22"/>
        <end position="571"/>
    </location>
</feature>
<feature type="domain" description="Xaa-Pro dipeptidyl-peptidase C-terminal" evidence="3">
    <location>
        <begin position="338"/>
        <end position="531"/>
    </location>
</feature>
<dbReference type="InterPro" id="IPR029058">
    <property type="entry name" value="AB_hydrolase_fold"/>
</dbReference>
<dbReference type="SMART" id="SM00939">
    <property type="entry name" value="PepX_C"/>
    <property type="match status" value="1"/>
</dbReference>
<dbReference type="AlphaFoldDB" id="A0A5A7S4Z1"/>
<dbReference type="InterPro" id="IPR000383">
    <property type="entry name" value="Xaa-Pro-like_dom"/>
</dbReference>
<keyword evidence="1 4" id="KW-0378">Hydrolase</keyword>
<evidence type="ECO:0000259" key="3">
    <source>
        <dbReference type="SMART" id="SM00939"/>
    </source>
</evidence>
<dbReference type="Gene3D" id="3.40.50.1820">
    <property type="entry name" value="alpha/beta hydrolase"/>
    <property type="match status" value="2"/>
</dbReference>
<accession>A0A5A7S4Z1</accession>
<dbReference type="SUPFAM" id="SSF53474">
    <property type="entry name" value="alpha/beta-Hydrolases"/>
    <property type="match status" value="1"/>
</dbReference>
<feature type="signal peptide" evidence="2">
    <location>
        <begin position="1"/>
        <end position="21"/>
    </location>
</feature>
<dbReference type="SUPFAM" id="SSF49785">
    <property type="entry name" value="Galactose-binding domain-like"/>
    <property type="match status" value="1"/>
</dbReference>
<dbReference type="InterPro" id="IPR008979">
    <property type="entry name" value="Galactose-bd-like_sf"/>
</dbReference>
<dbReference type="Pfam" id="PF02129">
    <property type="entry name" value="Peptidase_S15"/>
    <property type="match status" value="1"/>
</dbReference>
<dbReference type="Pfam" id="PF08530">
    <property type="entry name" value="PepX_C"/>
    <property type="match status" value="1"/>
</dbReference>
<dbReference type="EMBL" id="VLNY01000013">
    <property type="protein sequence ID" value="KAA0020157.1"/>
    <property type="molecule type" value="Genomic_DNA"/>
</dbReference>
<dbReference type="RefSeq" id="WP_149432308.1">
    <property type="nucleotide sequence ID" value="NZ_VLNY01000013.1"/>
</dbReference>
<reference evidence="4 5" key="1">
    <citation type="submission" date="2019-07" db="EMBL/GenBank/DDBJ databases">
        <title>Rhodococcus cavernicolus sp. nov., isolated from a cave.</title>
        <authorList>
            <person name="Lee S.D."/>
        </authorList>
    </citation>
    <scope>NUCLEOTIDE SEQUENCE [LARGE SCALE GENOMIC DNA]</scope>
    <source>
        <strain evidence="4 5">C1-24</strain>
    </source>
</reference>
<dbReference type="InterPro" id="IPR005674">
    <property type="entry name" value="CocE/Ser_esterase"/>
</dbReference>
<dbReference type="Gene3D" id="2.60.120.260">
    <property type="entry name" value="Galactose-binding domain-like"/>
    <property type="match status" value="1"/>
</dbReference>
<dbReference type="GO" id="GO:0008239">
    <property type="term" value="F:dipeptidyl-peptidase activity"/>
    <property type="evidence" value="ECO:0007669"/>
    <property type="project" value="InterPro"/>
</dbReference>
<keyword evidence="2" id="KW-0732">Signal</keyword>
<evidence type="ECO:0000313" key="5">
    <source>
        <dbReference type="Proteomes" id="UP000322244"/>
    </source>
</evidence>
<evidence type="ECO:0000256" key="1">
    <source>
        <dbReference type="ARBA" id="ARBA00022801"/>
    </source>
</evidence>
<keyword evidence="5" id="KW-1185">Reference proteome</keyword>
<sequence length="571" mass="60921">MRILLAALCVATATMMCPAVAAAEPGSGGVWSEEYFTGPDGVVLHADVLRSKGLGSTDRTPVIISVGPYFNHSGQGGVAGALDGIPYDPRIPVEHGTRFADFVDGAHLMERGYTFVTVDLRGTGASTGCLDLTGPGEQSDVDTAVRWAATQPWSTGKVGMYGKSYDATTGLMGVGSRPEGLSAVVAQEPLYDMYRYLYTNGIGYLKSTVTPLFYSQIAATPGVLFGDSQRYLDASLYEVAHPNCLTDNVIEPLDRNPNSAYWTSRNLIPKLRGSTVPLFLTQGLIEDNTKPDGFTDALDAVAGPTRAWIGMWDHKRGNDIDGFGRLEMGRAGWFDEVMRFYDQHLKGIAPSVADPAFAVQSSDGTWRAESSWPPKSAYTGIAPIPTGEYLDVLPAIGSGRTVGGIADLNKGLWSVSAPLRVEAHLAGKPRATVRHDATSPNANVVVDLYDVAPDNSSLLVTRGATVAGTGTSNAFDLLPNDWKFAVGHRIAVRVTNANAEWWLGIPSAANVRVTGGEVSMPFTTCASTQPLDGRPAVFLDRYRASSGVYDVDAGLVARSENPAFRVQEVTC</sequence>
<protein>
    <submittedName>
        <fullName evidence="4">CocE/NonD family hydrolase</fullName>
    </submittedName>
</protein>
<evidence type="ECO:0000313" key="4">
    <source>
        <dbReference type="EMBL" id="KAA0020157.1"/>
    </source>
</evidence>
<organism evidence="4 5">
    <name type="scientific">Antrihabitans cavernicola</name>
    <dbReference type="NCBI Taxonomy" id="2495913"/>
    <lineage>
        <taxon>Bacteria</taxon>
        <taxon>Bacillati</taxon>
        <taxon>Actinomycetota</taxon>
        <taxon>Actinomycetes</taxon>
        <taxon>Mycobacteriales</taxon>
        <taxon>Nocardiaceae</taxon>
        <taxon>Antrihabitans</taxon>
    </lineage>
</organism>
<dbReference type="Proteomes" id="UP000322244">
    <property type="component" value="Unassembled WGS sequence"/>
</dbReference>
<dbReference type="NCBIfam" id="TIGR00976">
    <property type="entry name" value="CocE_NonD"/>
    <property type="match status" value="1"/>
</dbReference>
<comment type="caution">
    <text evidence="4">The sequence shown here is derived from an EMBL/GenBank/DDBJ whole genome shotgun (WGS) entry which is preliminary data.</text>
</comment>
<gene>
    <name evidence="4" type="ORF">FOY51_21405</name>
</gene>
<proteinExistence type="predicted"/>
<dbReference type="OrthoDB" id="5240615at2"/>
<dbReference type="InterPro" id="IPR013736">
    <property type="entry name" value="Xaa-Pro_dipept_C"/>
</dbReference>
<name>A0A5A7S4Z1_9NOCA</name>